<dbReference type="Gene3D" id="1.10.10.10">
    <property type="entry name" value="Winged helix-like DNA-binding domain superfamily/Winged helix DNA-binding domain"/>
    <property type="match status" value="1"/>
</dbReference>
<proteinExistence type="predicted"/>
<keyword evidence="2" id="KW-0238">DNA-binding</keyword>
<dbReference type="AlphaFoldDB" id="A0A1B1A853"/>
<dbReference type="SMART" id="SM00345">
    <property type="entry name" value="HTH_GNTR"/>
    <property type="match status" value="1"/>
</dbReference>
<keyword evidence="1" id="KW-0805">Transcription regulation</keyword>
<dbReference type="OrthoDB" id="7620579at2"/>
<evidence type="ECO:0000256" key="1">
    <source>
        <dbReference type="ARBA" id="ARBA00023015"/>
    </source>
</evidence>
<geneLocation type="plasmid" evidence="5 6">
    <name>unnamed1</name>
</geneLocation>
<evidence type="ECO:0000313" key="5">
    <source>
        <dbReference type="EMBL" id="ANP42755.1"/>
    </source>
</evidence>
<dbReference type="GO" id="GO:0003700">
    <property type="term" value="F:DNA-binding transcription factor activity"/>
    <property type="evidence" value="ECO:0007669"/>
    <property type="project" value="InterPro"/>
</dbReference>
<dbReference type="InterPro" id="IPR011711">
    <property type="entry name" value="GntR_C"/>
</dbReference>
<evidence type="ECO:0000313" key="6">
    <source>
        <dbReference type="Proteomes" id="UP000013243"/>
    </source>
</evidence>
<dbReference type="PROSITE" id="PS50949">
    <property type="entry name" value="HTH_GNTR"/>
    <property type="match status" value="1"/>
</dbReference>
<dbReference type="EMBL" id="CP015231">
    <property type="protein sequence ID" value="ANP42755.1"/>
    <property type="molecule type" value="Genomic_DNA"/>
</dbReference>
<dbReference type="RefSeq" id="WP_052699547.1">
    <property type="nucleotide sequence ID" value="NZ_CP015231.1"/>
</dbReference>
<dbReference type="SUPFAM" id="SSF48008">
    <property type="entry name" value="GntR ligand-binding domain-like"/>
    <property type="match status" value="1"/>
</dbReference>
<dbReference type="SMART" id="SM00895">
    <property type="entry name" value="FCD"/>
    <property type="match status" value="1"/>
</dbReference>
<dbReference type="InterPro" id="IPR036388">
    <property type="entry name" value="WH-like_DNA-bd_sf"/>
</dbReference>
<protein>
    <submittedName>
        <fullName evidence="5">GntR family transcriptional regulator</fullName>
    </submittedName>
</protein>
<accession>A0A1B1A853</accession>
<dbReference type="CDD" id="cd07377">
    <property type="entry name" value="WHTH_GntR"/>
    <property type="match status" value="1"/>
</dbReference>
<dbReference type="InterPro" id="IPR008920">
    <property type="entry name" value="TF_FadR/GntR_C"/>
</dbReference>
<evidence type="ECO:0000256" key="3">
    <source>
        <dbReference type="ARBA" id="ARBA00023163"/>
    </source>
</evidence>
<keyword evidence="5" id="KW-0614">Plasmid</keyword>
<feature type="domain" description="HTH gntR-type" evidence="4">
    <location>
        <begin position="17"/>
        <end position="84"/>
    </location>
</feature>
<organism evidence="5 6">
    <name type="scientific">Tritonibacter mobilis F1926</name>
    <dbReference type="NCBI Taxonomy" id="1265309"/>
    <lineage>
        <taxon>Bacteria</taxon>
        <taxon>Pseudomonadati</taxon>
        <taxon>Pseudomonadota</taxon>
        <taxon>Alphaproteobacteria</taxon>
        <taxon>Rhodobacterales</taxon>
        <taxon>Paracoccaceae</taxon>
        <taxon>Tritonibacter</taxon>
    </lineage>
</organism>
<name>A0A1B1A853_9RHOB</name>
<dbReference type="SUPFAM" id="SSF46785">
    <property type="entry name" value="Winged helix' DNA-binding domain"/>
    <property type="match status" value="1"/>
</dbReference>
<dbReference type="KEGG" id="rmb:K529_018505"/>
<evidence type="ECO:0000256" key="2">
    <source>
        <dbReference type="ARBA" id="ARBA00023125"/>
    </source>
</evidence>
<dbReference type="GO" id="GO:0003677">
    <property type="term" value="F:DNA binding"/>
    <property type="evidence" value="ECO:0007669"/>
    <property type="project" value="UniProtKB-KW"/>
</dbReference>
<sequence>MQTMDKGKGKTGENSEMPRAERALQEIRKDILSMAFAPGEPVSERALEERYGMSRTPIRAALAALTAEGLIVRDPRRGYMIAPIDLQEIHDLFEFREELEDTAIRLACRRAKPEDLAALRRTVERGRTDFKVEDWMASGLDVHVELAALSGNPFLRDAVHSAVGRALRLRWLLASDEAQREAAYQEHSELLDLIAKGDEDEAARKVRLHTRAVRDQILAAVEGARRFLGARGVVDQNSGQ</sequence>
<dbReference type="Proteomes" id="UP000013243">
    <property type="component" value="Plasmid unnamed1"/>
</dbReference>
<dbReference type="InterPro" id="IPR000524">
    <property type="entry name" value="Tscrpt_reg_HTH_GntR"/>
</dbReference>
<evidence type="ECO:0000259" key="4">
    <source>
        <dbReference type="PROSITE" id="PS50949"/>
    </source>
</evidence>
<dbReference type="GeneID" id="28251869"/>
<dbReference type="Pfam" id="PF00392">
    <property type="entry name" value="GntR"/>
    <property type="match status" value="1"/>
</dbReference>
<dbReference type="PANTHER" id="PTHR43537:SF45">
    <property type="entry name" value="GNTR FAMILY REGULATORY PROTEIN"/>
    <property type="match status" value="1"/>
</dbReference>
<dbReference type="PANTHER" id="PTHR43537">
    <property type="entry name" value="TRANSCRIPTIONAL REGULATOR, GNTR FAMILY"/>
    <property type="match status" value="1"/>
</dbReference>
<keyword evidence="3" id="KW-0804">Transcription</keyword>
<dbReference type="Pfam" id="PF07729">
    <property type="entry name" value="FCD"/>
    <property type="match status" value="1"/>
</dbReference>
<gene>
    <name evidence="5" type="ORF">K529_018505</name>
</gene>
<dbReference type="InterPro" id="IPR036390">
    <property type="entry name" value="WH_DNA-bd_sf"/>
</dbReference>
<dbReference type="PRINTS" id="PR00035">
    <property type="entry name" value="HTHGNTR"/>
</dbReference>
<reference evidence="5 6" key="1">
    <citation type="journal article" date="2016" name="ISME J.">
        <title>Global occurrence and heterogeneity of the Roseobacter-clade species Ruegeria mobilis.</title>
        <authorList>
            <person name="Sonnenschein E."/>
            <person name="Gram L."/>
        </authorList>
    </citation>
    <scope>NUCLEOTIDE SEQUENCE [LARGE SCALE GENOMIC DNA]</scope>
    <source>
        <strain evidence="5 6">F1926</strain>
        <plasmid evidence="5 6">unnamed1</plasmid>
    </source>
</reference>
<dbReference type="Gene3D" id="1.20.120.530">
    <property type="entry name" value="GntR ligand-binding domain-like"/>
    <property type="match status" value="1"/>
</dbReference>